<name>A0ACB9L2T8_9MYRT</name>
<evidence type="ECO:0000313" key="2">
    <source>
        <dbReference type="Proteomes" id="UP001057402"/>
    </source>
</evidence>
<dbReference type="EMBL" id="CM042891">
    <property type="protein sequence ID" value="KAI4303682.1"/>
    <property type="molecule type" value="Genomic_DNA"/>
</dbReference>
<proteinExistence type="predicted"/>
<reference evidence="2" key="1">
    <citation type="journal article" date="2023" name="Front. Plant Sci.">
        <title>Chromosomal-level genome assembly of Melastoma candidum provides insights into trichome evolution.</title>
        <authorList>
            <person name="Zhong Y."/>
            <person name="Wu W."/>
            <person name="Sun C."/>
            <person name="Zou P."/>
            <person name="Liu Y."/>
            <person name="Dai S."/>
            <person name="Zhou R."/>
        </authorList>
    </citation>
    <scope>NUCLEOTIDE SEQUENCE [LARGE SCALE GENOMIC DNA]</scope>
</reference>
<keyword evidence="2" id="KW-1185">Reference proteome</keyword>
<dbReference type="Proteomes" id="UP001057402">
    <property type="component" value="Chromosome 12"/>
</dbReference>
<organism evidence="1 2">
    <name type="scientific">Melastoma candidum</name>
    <dbReference type="NCBI Taxonomy" id="119954"/>
    <lineage>
        <taxon>Eukaryota</taxon>
        <taxon>Viridiplantae</taxon>
        <taxon>Streptophyta</taxon>
        <taxon>Embryophyta</taxon>
        <taxon>Tracheophyta</taxon>
        <taxon>Spermatophyta</taxon>
        <taxon>Magnoliopsida</taxon>
        <taxon>eudicotyledons</taxon>
        <taxon>Gunneridae</taxon>
        <taxon>Pentapetalae</taxon>
        <taxon>rosids</taxon>
        <taxon>malvids</taxon>
        <taxon>Myrtales</taxon>
        <taxon>Melastomataceae</taxon>
        <taxon>Melastomatoideae</taxon>
        <taxon>Melastomateae</taxon>
        <taxon>Melastoma</taxon>
    </lineage>
</organism>
<comment type="caution">
    <text evidence="1">The sequence shown here is derived from an EMBL/GenBank/DDBJ whole genome shotgun (WGS) entry which is preliminary data.</text>
</comment>
<accession>A0ACB9L2T8</accession>
<protein>
    <submittedName>
        <fullName evidence="1">Uncharacterized protein</fullName>
    </submittedName>
</protein>
<gene>
    <name evidence="1" type="ORF">MLD38_039282</name>
</gene>
<sequence length="206" mass="23864">MQRIGFMTLVGRTLQDYDLPDQTPPPLFKYREEELMTLRGDRKGELREWDRVSDYAYYNDLGNPVKGLKYAKPVLGGSAEFPYPCRGRTGRPPSKSDKNTKSRILLLESLKIYVPRDERFGHIKLADFLAFGAKSIGQFLKPELEDLLEGSPKEFNSFRDISISTEVVSSPRRVCPRVYREMFPWRLSRRFSLPRGKGSSSIHRRK</sequence>
<evidence type="ECO:0000313" key="1">
    <source>
        <dbReference type="EMBL" id="KAI4303682.1"/>
    </source>
</evidence>